<dbReference type="PROSITE" id="PS51188">
    <property type="entry name" value="ZF_CR"/>
    <property type="match status" value="1"/>
</dbReference>
<name>A0AAW9QIU5_9BURK</name>
<dbReference type="CDD" id="cd10719">
    <property type="entry name" value="DnaJ_zf"/>
    <property type="match status" value="1"/>
</dbReference>
<gene>
    <name evidence="11" type="ORF">V4F39_24925</name>
</gene>
<dbReference type="Gene3D" id="1.10.287.110">
    <property type="entry name" value="DnaJ domain"/>
    <property type="match status" value="1"/>
</dbReference>
<evidence type="ECO:0000256" key="2">
    <source>
        <dbReference type="ARBA" id="ARBA00022723"/>
    </source>
</evidence>
<dbReference type="Pfam" id="PF01556">
    <property type="entry name" value="DnaJ_C"/>
    <property type="match status" value="1"/>
</dbReference>
<feature type="region of interest" description="Disordered" evidence="8">
    <location>
        <begin position="64"/>
        <end position="95"/>
    </location>
</feature>
<dbReference type="InterPro" id="IPR036869">
    <property type="entry name" value="J_dom_sf"/>
</dbReference>
<dbReference type="PANTHER" id="PTHR43096:SF10">
    <property type="entry name" value="CHAPERONE PROTEIN DNAJ A6, CHLOROPLASTIC"/>
    <property type="match status" value="1"/>
</dbReference>
<dbReference type="PANTHER" id="PTHR43096">
    <property type="entry name" value="DNAJ HOMOLOG 1, MITOCHONDRIAL-RELATED"/>
    <property type="match status" value="1"/>
</dbReference>
<dbReference type="SUPFAM" id="SSF49493">
    <property type="entry name" value="HSP40/DnaJ peptide-binding domain"/>
    <property type="match status" value="2"/>
</dbReference>
<dbReference type="GO" id="GO:0008270">
    <property type="term" value="F:zinc ion binding"/>
    <property type="evidence" value="ECO:0007669"/>
    <property type="project" value="UniProtKB-KW"/>
</dbReference>
<reference evidence="11 12" key="1">
    <citation type="submission" date="2024-02" db="EMBL/GenBank/DDBJ databases">
        <title>Genome sequence of Aquincola sp. MAHUQ-54.</title>
        <authorList>
            <person name="Huq M.A."/>
        </authorList>
    </citation>
    <scope>NUCLEOTIDE SEQUENCE [LARGE SCALE GENOMIC DNA]</scope>
    <source>
        <strain evidence="11 12">MAHUQ-54</strain>
    </source>
</reference>
<organism evidence="11 12">
    <name type="scientific">Aquincola agrisoli</name>
    <dbReference type="NCBI Taxonomy" id="3119538"/>
    <lineage>
        <taxon>Bacteria</taxon>
        <taxon>Pseudomonadati</taxon>
        <taxon>Pseudomonadota</taxon>
        <taxon>Betaproteobacteria</taxon>
        <taxon>Burkholderiales</taxon>
        <taxon>Sphaerotilaceae</taxon>
        <taxon>Aquincola</taxon>
    </lineage>
</organism>
<dbReference type="InterPro" id="IPR001305">
    <property type="entry name" value="HSP_DnaJ_Cys-rich_dom"/>
</dbReference>
<evidence type="ECO:0000256" key="5">
    <source>
        <dbReference type="ARBA" id="ARBA00022833"/>
    </source>
</evidence>
<dbReference type="InterPro" id="IPR036410">
    <property type="entry name" value="HSP_DnaJ_Cys-rich_dom_sf"/>
</dbReference>
<dbReference type="PROSITE" id="PS50076">
    <property type="entry name" value="DNAJ_2"/>
    <property type="match status" value="1"/>
</dbReference>
<keyword evidence="3" id="KW-0677">Repeat</keyword>
<keyword evidence="1" id="KW-0235">DNA replication</keyword>
<dbReference type="Gene3D" id="2.10.230.10">
    <property type="entry name" value="Heat shock protein DnaJ, cysteine-rich domain"/>
    <property type="match status" value="1"/>
</dbReference>
<dbReference type="PRINTS" id="PR00625">
    <property type="entry name" value="JDOMAIN"/>
</dbReference>
<dbReference type="InterPro" id="IPR001623">
    <property type="entry name" value="DnaJ_domain"/>
</dbReference>
<sequence length="359" mass="38530">MSTEIAYQELGLAPGASEAEVKAAWRRLVSRWHPDRNDSRAAVEKMQRINQAFELLRDVAGIGAPRQASGSGAPPASPAAPTPEEPPAAETGMPARPQVRRVRLTLEEAALGCVQILRGRSSDRCGVCSGTGRHAMPADCTACGGSGQVHQRAWYGWMASTVTCGDCEGSGRLASPCTPCDGTGKRPAHRYEVKVRIPPGVRGGDLLSVPGGGSGPAGGFELKIEWLPHPFFQLDDEGTVRCELPVDGFRWIAGQTVEVPTLEGLQPLALRRDECIYRLPGRGFPASRRGPRGDLVLIVRPVFPSSWTAEQRALLDRLIAATEGAGSDGPLVDWQRRLGTWARDTAPVRPARRGSRSKP</sequence>
<feature type="domain" description="CR-type" evidence="10">
    <location>
        <begin position="112"/>
        <end position="189"/>
    </location>
</feature>
<dbReference type="Proteomes" id="UP001336250">
    <property type="component" value="Unassembled WGS sequence"/>
</dbReference>
<keyword evidence="4 7" id="KW-0863">Zinc-finger</keyword>
<evidence type="ECO:0000259" key="10">
    <source>
        <dbReference type="PROSITE" id="PS51188"/>
    </source>
</evidence>
<evidence type="ECO:0000256" key="8">
    <source>
        <dbReference type="SAM" id="MobiDB-lite"/>
    </source>
</evidence>
<dbReference type="GO" id="GO:0006260">
    <property type="term" value="P:DNA replication"/>
    <property type="evidence" value="ECO:0007669"/>
    <property type="project" value="UniProtKB-KW"/>
</dbReference>
<keyword evidence="12" id="KW-1185">Reference proteome</keyword>
<dbReference type="InterPro" id="IPR002939">
    <property type="entry name" value="DnaJ_C"/>
</dbReference>
<dbReference type="RefSeq" id="WP_332292877.1">
    <property type="nucleotide sequence ID" value="NZ_JAZIBG010000054.1"/>
</dbReference>
<dbReference type="Pfam" id="PF00226">
    <property type="entry name" value="DnaJ"/>
    <property type="match status" value="1"/>
</dbReference>
<dbReference type="GO" id="GO:0051082">
    <property type="term" value="F:unfolded protein binding"/>
    <property type="evidence" value="ECO:0007669"/>
    <property type="project" value="InterPro"/>
</dbReference>
<keyword evidence="2 7" id="KW-0479">Metal-binding</keyword>
<evidence type="ECO:0000256" key="4">
    <source>
        <dbReference type="ARBA" id="ARBA00022771"/>
    </source>
</evidence>
<evidence type="ECO:0000256" key="1">
    <source>
        <dbReference type="ARBA" id="ARBA00022705"/>
    </source>
</evidence>
<dbReference type="SMART" id="SM00271">
    <property type="entry name" value="DnaJ"/>
    <property type="match status" value="1"/>
</dbReference>
<dbReference type="Pfam" id="PF00684">
    <property type="entry name" value="DnaJ_CXXCXGXG"/>
    <property type="match status" value="1"/>
</dbReference>
<protein>
    <submittedName>
        <fullName evidence="11">DnaJ C-terminal domain-containing protein</fullName>
    </submittedName>
</protein>
<dbReference type="GO" id="GO:0031072">
    <property type="term" value="F:heat shock protein binding"/>
    <property type="evidence" value="ECO:0007669"/>
    <property type="project" value="InterPro"/>
</dbReference>
<evidence type="ECO:0000256" key="6">
    <source>
        <dbReference type="ARBA" id="ARBA00023016"/>
    </source>
</evidence>
<dbReference type="SUPFAM" id="SSF46565">
    <property type="entry name" value="Chaperone J-domain"/>
    <property type="match status" value="1"/>
</dbReference>
<evidence type="ECO:0000313" key="12">
    <source>
        <dbReference type="Proteomes" id="UP001336250"/>
    </source>
</evidence>
<feature type="zinc finger region" description="CR-type" evidence="7">
    <location>
        <begin position="112"/>
        <end position="189"/>
    </location>
</feature>
<comment type="caution">
    <text evidence="11">The sequence shown here is derived from an EMBL/GenBank/DDBJ whole genome shotgun (WGS) entry which is preliminary data.</text>
</comment>
<proteinExistence type="predicted"/>
<dbReference type="InterPro" id="IPR008971">
    <property type="entry name" value="HSP40/DnaJ_pept-bd"/>
</dbReference>
<keyword evidence="6" id="KW-0346">Stress response</keyword>
<dbReference type="SUPFAM" id="SSF57938">
    <property type="entry name" value="DnaJ/Hsp40 cysteine-rich domain"/>
    <property type="match status" value="1"/>
</dbReference>
<dbReference type="AlphaFoldDB" id="A0AAW9QIU5"/>
<dbReference type="GO" id="GO:0005737">
    <property type="term" value="C:cytoplasm"/>
    <property type="evidence" value="ECO:0007669"/>
    <property type="project" value="TreeGrafter"/>
</dbReference>
<dbReference type="CDD" id="cd06257">
    <property type="entry name" value="DnaJ"/>
    <property type="match status" value="1"/>
</dbReference>
<feature type="compositionally biased region" description="Pro residues" evidence="8">
    <location>
        <begin position="75"/>
        <end position="86"/>
    </location>
</feature>
<evidence type="ECO:0000256" key="3">
    <source>
        <dbReference type="ARBA" id="ARBA00022737"/>
    </source>
</evidence>
<dbReference type="GO" id="GO:0042026">
    <property type="term" value="P:protein refolding"/>
    <property type="evidence" value="ECO:0007669"/>
    <property type="project" value="TreeGrafter"/>
</dbReference>
<dbReference type="Gene3D" id="2.60.260.20">
    <property type="entry name" value="Urease metallochaperone UreE, N-terminal domain"/>
    <property type="match status" value="2"/>
</dbReference>
<dbReference type="EMBL" id="JAZIBG010000054">
    <property type="protein sequence ID" value="MEF7617181.1"/>
    <property type="molecule type" value="Genomic_DNA"/>
</dbReference>
<keyword evidence="5 7" id="KW-0862">Zinc</keyword>
<accession>A0AAW9QIU5</accession>
<evidence type="ECO:0000259" key="9">
    <source>
        <dbReference type="PROSITE" id="PS50076"/>
    </source>
</evidence>
<evidence type="ECO:0000313" key="11">
    <source>
        <dbReference type="EMBL" id="MEF7617181.1"/>
    </source>
</evidence>
<evidence type="ECO:0000256" key="7">
    <source>
        <dbReference type="PROSITE-ProRule" id="PRU00546"/>
    </source>
</evidence>
<feature type="domain" description="J" evidence="9">
    <location>
        <begin position="5"/>
        <end position="61"/>
    </location>
</feature>